<evidence type="ECO:0000313" key="2">
    <source>
        <dbReference type="EMBL" id="MBF1712988.1"/>
    </source>
</evidence>
<evidence type="ECO:0000256" key="1">
    <source>
        <dbReference type="SAM" id="Phobius"/>
    </source>
</evidence>
<feature type="transmembrane region" description="Helical" evidence="1">
    <location>
        <begin position="12"/>
        <end position="34"/>
    </location>
</feature>
<reference evidence="2" key="1">
    <citation type="submission" date="2020-04" db="EMBL/GenBank/DDBJ databases">
        <title>Deep metagenomics examines the oral microbiome during advanced dental caries in children, revealing novel taxa and co-occurrences with host molecules.</title>
        <authorList>
            <person name="Baker J.L."/>
            <person name="Morton J.T."/>
            <person name="Dinis M."/>
            <person name="Alvarez R."/>
            <person name="Tran N.C."/>
            <person name="Knight R."/>
            <person name="Edlund A."/>
        </authorList>
    </citation>
    <scope>NUCLEOTIDE SEQUENCE</scope>
    <source>
        <strain evidence="2">JCVI_23_bin.22</strain>
    </source>
</reference>
<sequence length="217" mass="24301">MGNGRGASDSIKMMLIITIFLICLLFASVGLYILKISPTIYYYEDGFTVGKNGEKILYQGLQYHIIPGTTPNKMLGILYKSAGKMIRLNAHLYASRSLDMLQDDVVTANLPQDMQKIENGQTIEFRALNPNRAGGLKTIKSLDKKIENGIKVKINKESIIFDDEVYKWAEYTVVSDYAGLIVILDATTDRKVLTFANHYMIEQPNVVTNIINILGGR</sequence>
<dbReference type="AlphaFoldDB" id="A0A930RCA0"/>
<keyword evidence="1" id="KW-1133">Transmembrane helix</keyword>
<accession>A0A930RCA0</accession>
<dbReference type="Proteomes" id="UP000721045">
    <property type="component" value="Unassembled WGS sequence"/>
</dbReference>
<dbReference type="EMBL" id="JABZYP010000013">
    <property type="protein sequence ID" value="MBF1712988.1"/>
    <property type="molecule type" value="Genomic_DNA"/>
</dbReference>
<gene>
    <name evidence="2" type="ORF">HXO88_04515</name>
</gene>
<comment type="caution">
    <text evidence="2">The sequence shown here is derived from an EMBL/GenBank/DDBJ whole genome shotgun (WGS) entry which is preliminary data.</text>
</comment>
<name>A0A930RCA0_STRIT</name>
<organism evidence="2 3">
    <name type="scientific">Streptococcus intermedius</name>
    <dbReference type="NCBI Taxonomy" id="1338"/>
    <lineage>
        <taxon>Bacteria</taxon>
        <taxon>Bacillati</taxon>
        <taxon>Bacillota</taxon>
        <taxon>Bacilli</taxon>
        <taxon>Lactobacillales</taxon>
        <taxon>Streptococcaceae</taxon>
        <taxon>Streptococcus</taxon>
        <taxon>Streptococcus anginosus group</taxon>
    </lineage>
</organism>
<keyword evidence="1" id="KW-0812">Transmembrane</keyword>
<protein>
    <submittedName>
        <fullName evidence="2">Uncharacterized protein</fullName>
    </submittedName>
</protein>
<evidence type="ECO:0000313" key="3">
    <source>
        <dbReference type="Proteomes" id="UP000721045"/>
    </source>
</evidence>
<keyword evidence="1" id="KW-0472">Membrane</keyword>
<dbReference type="RefSeq" id="WP_003072717.1">
    <property type="nucleotide sequence ID" value="NZ_CP053999.1"/>
</dbReference>
<proteinExistence type="predicted"/>